<dbReference type="EMBL" id="BANR01000004">
    <property type="protein sequence ID" value="GAC47856.1"/>
    <property type="molecule type" value="Genomic_DNA"/>
</dbReference>
<dbReference type="Proteomes" id="UP000010988">
    <property type="component" value="Unassembled WGS sequence"/>
</dbReference>
<reference evidence="6 7" key="1">
    <citation type="submission" date="2012-12" db="EMBL/GenBank/DDBJ databases">
        <title>Whole genome shotgun sequence of Gordonia aichiensis NBRC 108223.</title>
        <authorList>
            <person name="Isaki-Nakamura S."/>
            <person name="Hosoyama A."/>
            <person name="Tsuchikane K."/>
            <person name="Ando Y."/>
            <person name="Baba S."/>
            <person name="Ohji S."/>
            <person name="Hamada M."/>
            <person name="Tamura T."/>
            <person name="Yamazoe A."/>
            <person name="Yamazaki S."/>
            <person name="Fujita N."/>
        </authorList>
    </citation>
    <scope>NUCLEOTIDE SEQUENCE [LARGE SCALE GENOMIC DNA]</scope>
    <source>
        <strain evidence="6 7">NBRC 108223</strain>
    </source>
</reference>
<dbReference type="Pfam" id="PF20401">
    <property type="entry name" value="Rhomboid_2"/>
    <property type="match status" value="1"/>
</dbReference>
<sequence length="207" mass="23191">MLGCLRSAPLTFAWMTVLLGTTIAQRHMSPGDLDRVLGARSTNLEHLMHDPFHVLWTSLFWIDGAYWLPWAVAFCIFHVPAERWLGSLRWLVVGVSAHVVATYVSQGVLGLAIHEGVRSADMIHVQDVGVSYFFAGIVGVLTYRIVRPWRWLYLAGVVAYYAVPVLVDLTFTNIGHLTAAVIGLAWYPITRRRQPVSPRGTRRQAPT</sequence>
<feature type="transmembrane region" description="Helical" evidence="5">
    <location>
        <begin position="54"/>
        <end position="76"/>
    </location>
</feature>
<dbReference type="SUPFAM" id="SSF144091">
    <property type="entry name" value="Rhomboid-like"/>
    <property type="match status" value="1"/>
</dbReference>
<feature type="transmembrane region" description="Helical" evidence="5">
    <location>
        <begin position="88"/>
        <end position="109"/>
    </location>
</feature>
<name>L7KH82_9ACTN</name>
<evidence type="ECO:0000256" key="5">
    <source>
        <dbReference type="SAM" id="Phobius"/>
    </source>
</evidence>
<evidence type="ECO:0000256" key="4">
    <source>
        <dbReference type="ARBA" id="ARBA00023136"/>
    </source>
</evidence>
<evidence type="ECO:0000313" key="7">
    <source>
        <dbReference type="Proteomes" id="UP000010988"/>
    </source>
</evidence>
<dbReference type="InterPro" id="IPR035952">
    <property type="entry name" value="Rhomboid-like_sf"/>
</dbReference>
<accession>L7KH82</accession>
<evidence type="ECO:0000256" key="3">
    <source>
        <dbReference type="ARBA" id="ARBA00022989"/>
    </source>
</evidence>
<dbReference type="InterPro" id="IPR046862">
    <property type="entry name" value="Rhomboid_2"/>
</dbReference>
<feature type="transmembrane region" description="Helical" evidence="5">
    <location>
        <begin position="129"/>
        <end position="146"/>
    </location>
</feature>
<dbReference type="STRING" id="1220583.GOACH_04_02530"/>
<feature type="transmembrane region" description="Helical" evidence="5">
    <location>
        <begin position="151"/>
        <end position="167"/>
    </location>
</feature>
<comment type="caution">
    <text evidence="6">The sequence shown here is derived from an EMBL/GenBank/DDBJ whole genome shotgun (WGS) entry which is preliminary data.</text>
</comment>
<proteinExistence type="predicted"/>
<keyword evidence="2 5" id="KW-0812">Transmembrane</keyword>
<evidence type="ECO:0000313" key="6">
    <source>
        <dbReference type="EMBL" id="GAC47856.1"/>
    </source>
</evidence>
<dbReference type="eggNOG" id="ENOG50334X6">
    <property type="taxonomic scope" value="Bacteria"/>
</dbReference>
<gene>
    <name evidence="6" type="ORF">GOACH_04_02530</name>
</gene>
<dbReference type="AlphaFoldDB" id="L7KH82"/>
<dbReference type="GO" id="GO:0016020">
    <property type="term" value="C:membrane"/>
    <property type="evidence" value="ECO:0007669"/>
    <property type="project" value="UniProtKB-SubCell"/>
</dbReference>
<organism evidence="6 7">
    <name type="scientific">Gordonia aichiensis NBRC 108223</name>
    <dbReference type="NCBI Taxonomy" id="1220583"/>
    <lineage>
        <taxon>Bacteria</taxon>
        <taxon>Bacillati</taxon>
        <taxon>Actinomycetota</taxon>
        <taxon>Actinomycetes</taxon>
        <taxon>Mycobacteriales</taxon>
        <taxon>Gordoniaceae</taxon>
        <taxon>Gordonia</taxon>
    </lineage>
</organism>
<evidence type="ECO:0008006" key="8">
    <source>
        <dbReference type="Google" id="ProtNLM"/>
    </source>
</evidence>
<keyword evidence="3 5" id="KW-1133">Transmembrane helix</keyword>
<keyword evidence="7" id="KW-1185">Reference proteome</keyword>
<evidence type="ECO:0000256" key="1">
    <source>
        <dbReference type="ARBA" id="ARBA00004141"/>
    </source>
</evidence>
<protein>
    <recommendedName>
        <fullName evidence="8">Peptidase S54 rhomboid domain-containing protein</fullName>
    </recommendedName>
</protein>
<comment type="subcellular location">
    <subcellularLocation>
        <location evidence="1">Membrane</location>
        <topology evidence="1">Multi-pass membrane protein</topology>
    </subcellularLocation>
</comment>
<keyword evidence="4 5" id="KW-0472">Membrane</keyword>
<evidence type="ECO:0000256" key="2">
    <source>
        <dbReference type="ARBA" id="ARBA00022692"/>
    </source>
</evidence>